<reference evidence="9 10" key="1">
    <citation type="submission" date="2011-12" db="EMBL/GenBank/DDBJ databases">
        <title>Complete sequence of Mycobacterium rhodesiae NBB3.</title>
        <authorList>
            <consortium name="US DOE Joint Genome Institute"/>
            <person name="Lucas S."/>
            <person name="Han J."/>
            <person name="Lapidus A."/>
            <person name="Cheng J.-F."/>
            <person name="Goodwin L."/>
            <person name="Pitluck S."/>
            <person name="Peters L."/>
            <person name="Mikhailova N."/>
            <person name="Gu W."/>
            <person name="Detter J.C."/>
            <person name="Han C."/>
            <person name="Tapia R."/>
            <person name="Land M."/>
            <person name="Hauser L."/>
            <person name="Kyrpides N."/>
            <person name="Ivanova N."/>
            <person name="Pagani I."/>
            <person name="Mattes T."/>
            <person name="Holmes A."/>
            <person name="Rutledge P."/>
            <person name="Paulsen I."/>
            <person name="Coleman N."/>
            <person name="Woyke T."/>
        </authorList>
    </citation>
    <scope>NUCLEOTIDE SEQUENCE [LARGE SCALE GENOMIC DNA]</scope>
    <source>
        <strain evidence="9 10">NBB3</strain>
    </source>
</reference>
<dbReference type="Proteomes" id="UP000005442">
    <property type="component" value="Chromosome"/>
</dbReference>
<comment type="similarity">
    <text evidence="2">Belongs to the EccE family.</text>
</comment>
<sequence>MTIRIALALLFIIPAAMAYPWESDLDWWLLGIAVGVTLVVFAWWRGLFMTTMIGRRLAVWRRNHSRLETQASNGVTVVLRVDDPAAVGLSLPLVAGYVDRFGVRCAKVRVTNLDDGAARSTWISMTLTATDNLIALRARSAELPLRDTAETVGRRLVDHLREEGLSAVLVDAAPSPLTGSCREKWRSVLAGDEFVSAYAIPVDDALAERLADIWSQPAVQTWTAVEFSGTSTHPTVSALCAVRSAEASSAVPVGGLVPQPGIQRPLLRALGPASTERLNIPPAPLPSGLLEPAGWPVGGRSLVEHETAHEAGHPA</sequence>
<dbReference type="InterPro" id="IPR050051">
    <property type="entry name" value="EccE_dom"/>
</dbReference>
<evidence type="ECO:0000313" key="9">
    <source>
        <dbReference type="EMBL" id="AEV72028.1"/>
    </source>
</evidence>
<dbReference type="PATRIC" id="fig|710685.3.peg.1418"/>
<dbReference type="HOGENOM" id="CLU_079041_0_0_11"/>
<dbReference type="STRING" id="710685.MycrhN_1411"/>
<name>G8RGR3_MYCRN</name>
<dbReference type="InterPro" id="IPR021368">
    <property type="entry name" value="T7SS_EccE"/>
</dbReference>
<dbReference type="EMBL" id="CP003169">
    <property type="protein sequence ID" value="AEV72028.1"/>
    <property type="molecule type" value="Genomic_DNA"/>
</dbReference>
<comment type="subcellular location">
    <subcellularLocation>
        <location evidence="1">Cell membrane</location>
    </subcellularLocation>
</comment>
<evidence type="ECO:0000256" key="2">
    <source>
        <dbReference type="ARBA" id="ARBA00007759"/>
    </source>
</evidence>
<feature type="domain" description="Type VII secretion system protein EccE" evidence="8">
    <location>
        <begin position="117"/>
        <end position="200"/>
    </location>
</feature>
<dbReference type="RefSeq" id="WP_014209843.1">
    <property type="nucleotide sequence ID" value="NC_016604.1"/>
</dbReference>
<dbReference type="Pfam" id="PF11203">
    <property type="entry name" value="EccE"/>
    <property type="match status" value="1"/>
</dbReference>
<keyword evidence="10" id="KW-1185">Reference proteome</keyword>
<proteinExistence type="inferred from homology"/>
<keyword evidence="4 7" id="KW-0812">Transmembrane</keyword>
<dbReference type="GO" id="GO:0005886">
    <property type="term" value="C:plasma membrane"/>
    <property type="evidence" value="ECO:0007669"/>
    <property type="project" value="UniProtKB-SubCell"/>
</dbReference>
<dbReference type="eggNOG" id="ENOG5031E1N">
    <property type="taxonomic scope" value="Bacteria"/>
</dbReference>
<accession>G8RGR3</accession>
<dbReference type="OrthoDB" id="4760969at2"/>
<evidence type="ECO:0000256" key="4">
    <source>
        <dbReference type="ARBA" id="ARBA00022692"/>
    </source>
</evidence>
<keyword evidence="5 7" id="KW-1133">Transmembrane helix</keyword>
<evidence type="ECO:0000256" key="7">
    <source>
        <dbReference type="SAM" id="Phobius"/>
    </source>
</evidence>
<feature type="transmembrane region" description="Helical" evidence="7">
    <location>
        <begin position="28"/>
        <end position="48"/>
    </location>
</feature>
<evidence type="ECO:0000256" key="5">
    <source>
        <dbReference type="ARBA" id="ARBA00022989"/>
    </source>
</evidence>
<evidence type="ECO:0000256" key="3">
    <source>
        <dbReference type="ARBA" id="ARBA00022475"/>
    </source>
</evidence>
<keyword evidence="3" id="KW-1003">Cell membrane</keyword>
<gene>
    <name evidence="9" type="ordered locus">MycrhN_1411</name>
</gene>
<protein>
    <submittedName>
        <fullName evidence="9">Type VII secretion protein EccE</fullName>
    </submittedName>
</protein>
<evidence type="ECO:0000259" key="8">
    <source>
        <dbReference type="Pfam" id="PF11203"/>
    </source>
</evidence>
<dbReference type="KEGG" id="mrh:MycrhN_1411"/>
<keyword evidence="6 7" id="KW-0472">Membrane</keyword>
<dbReference type="AlphaFoldDB" id="G8RGR3"/>
<evidence type="ECO:0000313" key="10">
    <source>
        <dbReference type="Proteomes" id="UP000005442"/>
    </source>
</evidence>
<dbReference type="NCBIfam" id="TIGR03923">
    <property type="entry name" value="T7SS_EccE"/>
    <property type="match status" value="1"/>
</dbReference>
<organism evidence="9 10">
    <name type="scientific">Mycolicibacterium rhodesiae (strain NBB3)</name>
    <name type="common">Mycobacterium rhodesiae</name>
    <dbReference type="NCBI Taxonomy" id="710685"/>
    <lineage>
        <taxon>Bacteria</taxon>
        <taxon>Bacillati</taxon>
        <taxon>Actinomycetota</taxon>
        <taxon>Actinomycetes</taxon>
        <taxon>Mycobacteriales</taxon>
        <taxon>Mycobacteriaceae</taxon>
        <taxon>Mycolicibacterium</taxon>
    </lineage>
</organism>
<evidence type="ECO:0000256" key="6">
    <source>
        <dbReference type="ARBA" id="ARBA00023136"/>
    </source>
</evidence>
<evidence type="ECO:0000256" key="1">
    <source>
        <dbReference type="ARBA" id="ARBA00004236"/>
    </source>
</evidence>